<reference evidence="1" key="5">
    <citation type="journal article" date="2002" name="Nature">
        <title>Analysis of the mouse transcriptome based on functional annotation of 60,770 full-length cDNAs.</title>
        <authorList>
            <consortium name="The FANTOM Consortium and the RIKEN Genome Exploration Research Group Phase I and II Team"/>
        </authorList>
    </citation>
    <scope>NUCLEOTIDE SEQUENCE</scope>
    <source>
        <strain evidence="1">C57BL/6J</strain>
        <tissue evidence="1">Testis</tissue>
    </source>
</reference>
<reference evidence="1" key="6">
    <citation type="submission" date="2002-04" db="EMBL/GenBank/DDBJ databases">
        <authorList>
            <person name="Adachi J."/>
            <person name="Aizawa K."/>
            <person name="Akimura T."/>
            <person name="Arakawa T."/>
            <person name="Bono H."/>
            <person name="Carninci P."/>
            <person name="Fukuda S."/>
            <person name="Furuno M."/>
            <person name="Hanagaki T."/>
            <person name="Hara A."/>
            <person name="Hashizume W."/>
            <person name="Hayashida K."/>
            <person name="Hayatsu N."/>
            <person name="Hiramoto K."/>
            <person name="Hiraoka T."/>
            <person name="Hirozane T."/>
            <person name="Hori F."/>
            <person name="Imotani K."/>
            <person name="Ishii Y."/>
            <person name="Itoh M."/>
            <person name="Kagawa I."/>
            <person name="Kasukawa T."/>
            <person name="Katoh H."/>
            <person name="Kawai J."/>
            <person name="Kojima Y."/>
            <person name="Kondo S."/>
            <person name="Konno H."/>
            <person name="Kouda M."/>
            <person name="Koya S."/>
            <person name="Kurihara C."/>
            <person name="Matsuyama T."/>
            <person name="Miyazaki A."/>
            <person name="Murata M."/>
            <person name="Nakamura M."/>
            <person name="Nishi K."/>
            <person name="Nomura K."/>
            <person name="Numazaki R."/>
            <person name="Ohno M."/>
            <person name="Ohsato N."/>
            <person name="Okazaki Y."/>
            <person name="Saito R."/>
            <person name="Saitoh H."/>
            <person name="Sakai C."/>
            <person name="Sakai K."/>
            <person name="Sakazume N."/>
            <person name="Sano H."/>
            <person name="Sasaki D."/>
            <person name="Shibata K."/>
            <person name="Shinagawa A."/>
            <person name="Shiraki T."/>
            <person name="Sogabe Y."/>
            <person name="Tagami M."/>
            <person name="Tagawa A."/>
            <person name="Takahashi F."/>
            <person name="Takaku-Akahira S."/>
            <person name="Takeda Y."/>
            <person name="Tanaka T."/>
            <person name="Tomaru A."/>
            <person name="Toya T."/>
            <person name="Yasunishi A."/>
            <person name="Muramatsu M."/>
            <person name="Hayashizaki Y."/>
        </authorList>
    </citation>
    <scope>NUCLEOTIDE SEQUENCE</scope>
    <source>
        <strain evidence="1">C57BL/6J</strain>
        <tissue evidence="1">Testis</tissue>
    </source>
</reference>
<evidence type="ECO:0000313" key="1">
    <source>
        <dbReference type="EMBL" id="BAC36400.1"/>
    </source>
</evidence>
<reference evidence="1" key="7">
    <citation type="journal article" date="2005" name="Science">
        <title>The Transcriptional Landscape of the Mammalian Genome.</title>
        <authorList>
            <consortium name="The FANTOM Consortium"/>
            <consortium name="Riken Genome Exploration Research Group and Genome Science Group (Genome Network Project Core Group)"/>
        </authorList>
    </citation>
    <scope>NUCLEOTIDE SEQUENCE</scope>
    <source>
        <strain evidence="1">C57BL/6J</strain>
        <tissue evidence="1">Testis</tissue>
    </source>
</reference>
<dbReference type="AlphaFoldDB" id="Q8C648"/>
<reference evidence="1" key="4">
    <citation type="journal article" date="2001" name="Nature">
        <title>Functional annotation of a full-length mouse cDNA collection.</title>
        <authorList>
            <consortium name="The RIKEN Genome Exploration Research Group Phase II Team and the FANTOM Consortium"/>
        </authorList>
    </citation>
    <scope>NUCLEOTIDE SEQUENCE</scope>
    <source>
        <strain evidence="1">C57BL/6J</strain>
        <tissue evidence="1">Testis</tissue>
    </source>
</reference>
<sequence>MSLRKKTTAHHQGQNSLEERNLKSLFEFSLVLQQAAAGKLNWAIMVVTNGSAWPSLLDARKGTGPYFTLSQALPANLYMAPSLKFCIIDQDALKAASRRAIPPCILKPESVSDFSNCCN</sequence>
<dbReference type="HOGENOM" id="CLU_2060713_0_0_1"/>
<dbReference type="Bgee" id="ENSMUSG00000071036">
    <property type="expression patterns" value="Expressed in epithelium of small intestine and 32 other cell types or tissues"/>
</dbReference>
<dbReference type="PaxDb" id="10090-ENSMUSP00000092809"/>
<dbReference type="MGI" id="MGI:3641941">
    <property type="gene designation" value="Gm10309"/>
</dbReference>
<accession>Q8C648</accession>
<organism evidence="1">
    <name type="scientific">Mus musculus</name>
    <name type="common">Mouse</name>
    <dbReference type="NCBI Taxonomy" id="10090"/>
    <lineage>
        <taxon>Eukaryota</taxon>
        <taxon>Metazoa</taxon>
        <taxon>Chordata</taxon>
        <taxon>Craniata</taxon>
        <taxon>Vertebrata</taxon>
        <taxon>Euteleostomi</taxon>
        <taxon>Mammalia</taxon>
        <taxon>Eutheria</taxon>
        <taxon>Euarchontoglires</taxon>
        <taxon>Glires</taxon>
        <taxon>Rodentia</taxon>
        <taxon>Myomorpha</taxon>
        <taxon>Muroidea</taxon>
        <taxon>Muridae</taxon>
        <taxon>Murinae</taxon>
        <taxon>Mus</taxon>
        <taxon>Mus</taxon>
    </lineage>
</organism>
<reference evidence="1" key="2">
    <citation type="journal article" date="2000" name="Genome Res.">
        <title>Normalization and subtraction of cap-trapper-selected cDNAs to prepare full-length cDNA libraries for rapid discovery of new genes.</title>
        <authorList>
            <person name="Carninci P."/>
            <person name="Shibata Y."/>
            <person name="Hayatsu N."/>
            <person name="Sugahara Y."/>
            <person name="Shibata K."/>
            <person name="Itoh M."/>
            <person name="Konno H."/>
            <person name="Okazaki Y."/>
            <person name="Muramatsu M."/>
            <person name="Hayashizaki Y."/>
        </authorList>
    </citation>
    <scope>NUCLEOTIDE SEQUENCE</scope>
    <source>
        <strain evidence="1">C57BL/6J</strain>
        <tissue evidence="1">Testis</tissue>
    </source>
</reference>
<dbReference type="EMBL" id="AK076576">
    <property type="protein sequence ID" value="BAC36400.1"/>
    <property type="molecule type" value="mRNA"/>
</dbReference>
<reference evidence="1" key="3">
    <citation type="journal article" date="2000" name="Genome Res.">
        <title>RIKEN integrated sequence analysis (RISA) system--384-format sequencing pipeline with 384 multicapillary sequencer.</title>
        <authorList>
            <person name="Shibata K."/>
            <person name="Itoh M."/>
            <person name="Aizawa K."/>
            <person name="Nagaoka S."/>
            <person name="Sasaki N."/>
            <person name="Carninci P."/>
            <person name="Konno H."/>
            <person name="Akiyama J."/>
            <person name="Nishi K."/>
            <person name="Kitsunai T."/>
            <person name="Tashiro H."/>
            <person name="Itoh M."/>
            <person name="Sumi N."/>
            <person name="Ishii Y."/>
            <person name="Nakamura S."/>
            <person name="Hazama M."/>
            <person name="Nishine T."/>
            <person name="Harada A."/>
            <person name="Yamamoto R."/>
            <person name="Matsumoto H."/>
            <person name="Sakaguchi S."/>
            <person name="Ikegami T."/>
            <person name="Kashiwagi K."/>
            <person name="Fujiwake S."/>
            <person name="Inoue K."/>
            <person name="Togawa Y."/>
            <person name="Izawa M."/>
            <person name="Ohara E."/>
            <person name="Watahiki M."/>
            <person name="Yoneda Y."/>
            <person name="Ishikawa T."/>
            <person name="Ozawa K."/>
            <person name="Tanaka T."/>
            <person name="Matsuura S."/>
            <person name="Kawai J."/>
            <person name="Okazaki Y."/>
            <person name="Muramatsu M."/>
            <person name="Inoue Y."/>
            <person name="Kira A."/>
            <person name="Hayashizaki Y."/>
        </authorList>
    </citation>
    <scope>NUCLEOTIDE SEQUENCE</scope>
    <source>
        <strain evidence="1">C57BL/6J</strain>
        <tissue evidence="1">Testis</tissue>
    </source>
</reference>
<proteinExistence type="evidence at transcript level"/>
<evidence type="ECO:0000313" key="2">
    <source>
        <dbReference type="MGI" id="MGI:3641941"/>
    </source>
</evidence>
<dbReference type="VEuPathDB" id="HostDB:ENSMUSG00000071036"/>
<name>Q8C648_MOUSE</name>
<dbReference type="AGR" id="MGI:3641941"/>
<dbReference type="RNAct" id="Q8C648">
    <property type="molecule type" value="protein"/>
</dbReference>
<gene>
    <name evidence="2" type="primary">Gm10309</name>
</gene>
<protein>
    <submittedName>
        <fullName evidence="1">Uncharacterized protein</fullName>
    </submittedName>
</protein>
<reference evidence="1" key="8">
    <citation type="journal article" date="2005" name="Science">
        <title>Antisense Transcription in the Mammalian Transcriptome.</title>
        <authorList>
            <consortium name="RIKEN Genome Exploration Research Group and Genome Science Group (Genome Network Project Core Group) and the FANTOM Consortium"/>
        </authorList>
    </citation>
    <scope>NUCLEOTIDE SEQUENCE</scope>
    <source>
        <strain evidence="1">C57BL/6J</strain>
        <tissue evidence="1">Testis</tissue>
    </source>
</reference>
<reference evidence="1" key="1">
    <citation type="journal article" date="1999" name="Methods Enzymol.">
        <title>High-efficiency full-length cDNA cloning.</title>
        <authorList>
            <person name="Carninci P."/>
            <person name="Hayashizaki Y."/>
        </authorList>
    </citation>
    <scope>NUCLEOTIDE SEQUENCE</scope>
    <source>
        <strain evidence="1">C57BL/6J</strain>
        <tissue evidence="1">Testis</tissue>
    </source>
</reference>